<sequence length="171" mass="19323">MNPSSGPELRDIHLPPAPSWWPPAPGWWLLALIVGVLVFLLVRWTLRRARERRWRLRVEAELDRIASTHAAQPDPVRLAADVSQLLRRVARLIEPEAVALRDDAWLGFLDQRLPPAQAEQAPFRRGAGRALIDAPYRRADDPATSALDARALLDLAREWLAHALPRRSARA</sequence>
<dbReference type="RefSeq" id="WP_380022446.1">
    <property type="nucleotide sequence ID" value="NZ_JBHSHD010000015.1"/>
</dbReference>
<accession>A0ABV9QYL5</accession>
<name>A0ABV9QYL5_9GAMM</name>
<keyword evidence="1" id="KW-0812">Transmembrane</keyword>
<protein>
    <submittedName>
        <fullName evidence="2">DUF4381 domain-containing protein</fullName>
    </submittedName>
</protein>
<evidence type="ECO:0000313" key="2">
    <source>
        <dbReference type="EMBL" id="MFC4822167.1"/>
    </source>
</evidence>
<comment type="caution">
    <text evidence="2">The sequence shown here is derived from an EMBL/GenBank/DDBJ whole genome shotgun (WGS) entry which is preliminary data.</text>
</comment>
<keyword evidence="3" id="KW-1185">Reference proteome</keyword>
<dbReference type="Proteomes" id="UP001595886">
    <property type="component" value="Unassembled WGS sequence"/>
</dbReference>
<proteinExistence type="predicted"/>
<keyword evidence="1" id="KW-1133">Transmembrane helix</keyword>
<dbReference type="Pfam" id="PF14316">
    <property type="entry name" value="DUF4381"/>
    <property type="match status" value="1"/>
</dbReference>
<evidence type="ECO:0000256" key="1">
    <source>
        <dbReference type="SAM" id="Phobius"/>
    </source>
</evidence>
<reference evidence="3" key="1">
    <citation type="journal article" date="2019" name="Int. J. Syst. Evol. Microbiol.">
        <title>The Global Catalogue of Microorganisms (GCM) 10K type strain sequencing project: providing services to taxonomists for standard genome sequencing and annotation.</title>
        <authorList>
            <consortium name="The Broad Institute Genomics Platform"/>
            <consortium name="The Broad Institute Genome Sequencing Center for Infectious Disease"/>
            <person name="Wu L."/>
            <person name="Ma J."/>
        </authorList>
    </citation>
    <scope>NUCLEOTIDE SEQUENCE [LARGE SCALE GENOMIC DNA]</scope>
    <source>
        <strain evidence="3">CCUG 30340</strain>
    </source>
</reference>
<gene>
    <name evidence="2" type="ORF">ACFO6Q_17710</name>
</gene>
<feature type="transmembrane region" description="Helical" evidence="1">
    <location>
        <begin position="26"/>
        <end position="46"/>
    </location>
</feature>
<evidence type="ECO:0000313" key="3">
    <source>
        <dbReference type="Proteomes" id="UP001595886"/>
    </source>
</evidence>
<organism evidence="2 3">
    <name type="scientific">Dokdonella ginsengisoli</name>
    <dbReference type="NCBI Taxonomy" id="363846"/>
    <lineage>
        <taxon>Bacteria</taxon>
        <taxon>Pseudomonadati</taxon>
        <taxon>Pseudomonadota</taxon>
        <taxon>Gammaproteobacteria</taxon>
        <taxon>Lysobacterales</taxon>
        <taxon>Rhodanobacteraceae</taxon>
        <taxon>Dokdonella</taxon>
    </lineage>
</organism>
<keyword evidence="1" id="KW-0472">Membrane</keyword>
<dbReference type="EMBL" id="JBHSHD010000015">
    <property type="protein sequence ID" value="MFC4822167.1"/>
    <property type="molecule type" value="Genomic_DNA"/>
</dbReference>
<dbReference type="InterPro" id="IPR025489">
    <property type="entry name" value="DUF4381"/>
</dbReference>